<dbReference type="AlphaFoldDB" id="H6SKX4"/>
<dbReference type="Pfam" id="PF09344">
    <property type="entry name" value="Cas_CT1975"/>
    <property type="match status" value="1"/>
</dbReference>
<accession>H6SKX4</accession>
<proteinExistence type="predicted"/>
<gene>
    <name evidence="1" type="ORF">RSPPHO_02013</name>
</gene>
<dbReference type="eggNOG" id="COG1857">
    <property type="taxonomic scope" value="Bacteria"/>
</dbReference>
<dbReference type="RefSeq" id="WP_014415273.1">
    <property type="nucleotide sequence ID" value="NC_017059.1"/>
</dbReference>
<sequence>MTTFVQIHALTAYPAANLNRDDSGRPKTVTMGGVPRLRVSSQSLKRAWRTSDAFQQALDGHLGQRTKRLGDEVVLPHLLDRGMTRERAEAVAKAIADVFGKLEGDDKNPLHLRQLAFISPEERAAALALADRALAGEAVEKEKIPADAVLRRADTAADIAMFGRMLADDPRYNREAAVQVAHAITTHRVVVEDDYFTAVDDLKAEGDADDTGAGHVGVQEFGSGLFYLYACINRDLLRANLKGDTGLADTAEQALVRAMATVVPKGKINAFAHHTRASLVLVEHGHFQPRGLSTAFLKPVRGETIMSESIQALKAQRHAFDTAYGETPAHAVLDTTGVWDERSATVTSLEALLAFVKEGRR</sequence>
<reference evidence="1 2" key="1">
    <citation type="submission" date="2012-02" db="EMBL/GenBank/DDBJ databases">
        <title>Shotgun genome sequence of Phaeospirillum photometricum DSM 122.</title>
        <authorList>
            <person name="Duquesne K."/>
            <person name="Sturgis J."/>
        </authorList>
    </citation>
    <scope>NUCLEOTIDE SEQUENCE [LARGE SCALE GENOMIC DNA]</scope>
    <source>
        <strain evidence="2">DSM122</strain>
    </source>
</reference>
<protein>
    <submittedName>
        <fullName evidence="1">CRISPR-associated protein, Cse4 family</fullName>
    </submittedName>
</protein>
<dbReference type="OrthoDB" id="5291250at2"/>
<dbReference type="STRING" id="1150469.RSPPHO_02013"/>
<keyword evidence="2" id="KW-1185">Reference proteome</keyword>
<evidence type="ECO:0000313" key="2">
    <source>
        <dbReference type="Proteomes" id="UP000033220"/>
    </source>
</evidence>
<dbReference type="EMBL" id="HE663493">
    <property type="protein sequence ID" value="CCG08639.1"/>
    <property type="molecule type" value="Genomic_DNA"/>
</dbReference>
<organism evidence="1 2">
    <name type="scientific">Pararhodospirillum photometricum DSM 122</name>
    <dbReference type="NCBI Taxonomy" id="1150469"/>
    <lineage>
        <taxon>Bacteria</taxon>
        <taxon>Pseudomonadati</taxon>
        <taxon>Pseudomonadota</taxon>
        <taxon>Alphaproteobacteria</taxon>
        <taxon>Rhodospirillales</taxon>
        <taxon>Rhodospirillaceae</taxon>
        <taxon>Pararhodospirillum</taxon>
    </lineage>
</organism>
<dbReference type="KEGG" id="rpm:RSPPHO_02013"/>
<dbReference type="InterPro" id="IPR010148">
    <property type="entry name" value="CRISPR-assoc_prot_CT1975"/>
</dbReference>
<name>H6SKX4_PARPM</name>
<dbReference type="NCBIfam" id="TIGR01869">
    <property type="entry name" value="casC_Cse4"/>
    <property type="match status" value="1"/>
</dbReference>
<dbReference type="Proteomes" id="UP000033220">
    <property type="component" value="Chromosome DSM 122"/>
</dbReference>
<dbReference type="PATRIC" id="fig|1150469.3.peg.2261"/>
<evidence type="ECO:0000313" key="1">
    <source>
        <dbReference type="EMBL" id="CCG08639.1"/>
    </source>
</evidence>
<dbReference type="HOGENOM" id="CLU_044824_1_0_5"/>